<proteinExistence type="predicted"/>
<evidence type="ECO:0008006" key="3">
    <source>
        <dbReference type="Google" id="ProtNLM"/>
    </source>
</evidence>
<reference evidence="1 2" key="1">
    <citation type="submission" date="2019-09" db="EMBL/GenBank/DDBJ databases">
        <authorList>
            <person name="Chandra G."/>
            <person name="Truman W A."/>
        </authorList>
    </citation>
    <scope>NUCLEOTIDE SEQUENCE [LARGE SCALE GENOMIC DNA]</scope>
    <source>
        <strain evidence="1">PS624</strain>
    </source>
</reference>
<dbReference type="RefSeq" id="WP_150774199.1">
    <property type="nucleotide sequence ID" value="NZ_CABVGZ010000006.1"/>
</dbReference>
<dbReference type="Pfam" id="PF12101">
    <property type="entry name" value="DUF3577"/>
    <property type="match status" value="1"/>
</dbReference>
<gene>
    <name evidence="1" type="ORF">PS624_00930</name>
</gene>
<protein>
    <recommendedName>
        <fullName evidence="3">DUF3577 domain-containing protein</fullName>
    </recommendedName>
</protein>
<evidence type="ECO:0000313" key="2">
    <source>
        <dbReference type="Proteomes" id="UP000326241"/>
    </source>
</evidence>
<accession>A0A5E6QH97</accession>
<dbReference type="AlphaFoldDB" id="A0A5E6QH97"/>
<dbReference type="NCBIfam" id="NF040584">
    <property type="entry name" value="STY4534_fam"/>
    <property type="match status" value="1"/>
</dbReference>
<evidence type="ECO:0000313" key="1">
    <source>
        <dbReference type="EMBL" id="VVM53920.1"/>
    </source>
</evidence>
<dbReference type="Proteomes" id="UP000326241">
    <property type="component" value="Unassembled WGS sequence"/>
</dbReference>
<dbReference type="InterPro" id="IPR021960">
    <property type="entry name" value="DUF3577"/>
</dbReference>
<name>A0A5E6QH97_PSEFL</name>
<organism evidence="1 2">
    <name type="scientific">Pseudomonas fluorescens</name>
    <dbReference type="NCBI Taxonomy" id="294"/>
    <lineage>
        <taxon>Bacteria</taxon>
        <taxon>Pseudomonadati</taxon>
        <taxon>Pseudomonadota</taxon>
        <taxon>Gammaproteobacteria</taxon>
        <taxon>Pseudomonadales</taxon>
        <taxon>Pseudomonadaceae</taxon>
        <taxon>Pseudomonas</taxon>
    </lineage>
</organism>
<sequence>MSTAFSNETYFDLHINGLGYLNRIREVKPRKGDAFLACDIVALNGPTDNPEYRRFDVRVTGAEAQCLVRRCVKAVELEQKVLVGFRLGDPWVDTFTYTKGINVGQPGLSLKARLLLLNWIKIDGVLVHKREPNIKDEEKPSVLTTPVDLKPESTGEFHVIH</sequence>
<dbReference type="EMBL" id="CABVGZ010000006">
    <property type="protein sequence ID" value="VVM53920.1"/>
    <property type="molecule type" value="Genomic_DNA"/>
</dbReference>